<reference evidence="3" key="1">
    <citation type="journal article" date="2014" name="Int. J. Syst. Evol. Microbiol.">
        <title>Complete genome sequence of Corynebacterium casei LMG S-19264T (=DSM 44701T), isolated from a smear-ripened cheese.</title>
        <authorList>
            <consortium name="US DOE Joint Genome Institute (JGI-PGF)"/>
            <person name="Walter F."/>
            <person name="Albersmeier A."/>
            <person name="Kalinowski J."/>
            <person name="Ruckert C."/>
        </authorList>
    </citation>
    <scope>NUCLEOTIDE SEQUENCE</scope>
    <source>
        <strain evidence="3">JCM 31740</strain>
    </source>
</reference>
<gene>
    <name evidence="3" type="ORF">GCM10007116_07910</name>
    <name evidence="2" type="ORF">HS1genome_1908</name>
</gene>
<keyword evidence="4" id="KW-1185">Reference proteome</keyword>
<dbReference type="Pfam" id="PF02697">
    <property type="entry name" value="VAPB_antitox"/>
    <property type="match status" value="1"/>
</dbReference>
<organism evidence="2 4">
    <name type="scientific">Sulfodiicoccus acidiphilus</name>
    <dbReference type="NCBI Taxonomy" id="1670455"/>
    <lineage>
        <taxon>Archaea</taxon>
        <taxon>Thermoproteota</taxon>
        <taxon>Thermoprotei</taxon>
        <taxon>Sulfolobales</taxon>
        <taxon>Sulfolobaceae</taxon>
        <taxon>Sulfodiicoccus</taxon>
    </lineage>
</organism>
<dbReference type="RefSeq" id="WP_229768148.1">
    <property type="nucleotide sequence ID" value="NZ_AP018553.1"/>
</dbReference>
<reference evidence="4" key="2">
    <citation type="submission" date="2018-04" db="EMBL/GenBank/DDBJ databases">
        <title>Complete genome sequence of Sulfodiicoccus acidiphilus strain HS-1.</title>
        <authorList>
            <person name="Sakai H.D."/>
            <person name="Kurosawa N."/>
        </authorList>
    </citation>
    <scope>NUCLEOTIDE SEQUENCE [LARGE SCALE GENOMIC DNA]</scope>
    <source>
        <strain evidence="4">HS-1</strain>
    </source>
</reference>
<dbReference type="KEGG" id="sacd:HS1genome_1908"/>
<dbReference type="GeneID" id="38667378"/>
<evidence type="ECO:0000313" key="4">
    <source>
        <dbReference type="Proteomes" id="UP000276741"/>
    </source>
</evidence>
<dbReference type="Proteomes" id="UP000276741">
    <property type="component" value="Chromosome"/>
</dbReference>
<reference evidence="2" key="3">
    <citation type="journal article" date="2019" name="BMC Res. Notes">
        <title>Complete genome sequence of the Sulfodiicoccus acidiphilus strain HS-1T, the first crenarchaeon that lacks polB3, isolated from an acidic hot spring in Ohwaku-dani, Hakone, Japan.</title>
        <authorList>
            <person name="Sakai H.D."/>
            <person name="Kurosawa N."/>
        </authorList>
    </citation>
    <scope>NUCLEOTIDE SEQUENCE</scope>
    <source>
        <strain evidence="2">HS-1</strain>
    </source>
</reference>
<dbReference type="EMBL" id="AP018553">
    <property type="protein sequence ID" value="BBD73519.1"/>
    <property type="molecule type" value="Genomic_DNA"/>
</dbReference>
<sequence length="74" mass="8849">MVKVSKISVSEDTKRKLEREKGDRSWDEFLLTLLEEERSSEEVLRMLREVLSEEDSKALEEGQREVHEEFKLRP</sequence>
<proteinExistence type="predicted"/>
<dbReference type="EMBL" id="BMQS01000006">
    <property type="protein sequence ID" value="GGT92570.1"/>
    <property type="molecule type" value="Genomic_DNA"/>
</dbReference>
<protein>
    <submittedName>
        <fullName evidence="2">Uncharacterized protein</fullName>
    </submittedName>
</protein>
<evidence type="ECO:0000313" key="3">
    <source>
        <dbReference type="EMBL" id="GGT92570.1"/>
    </source>
</evidence>
<keyword evidence="1" id="KW-1277">Toxin-antitoxin system</keyword>
<evidence type="ECO:0000313" key="2">
    <source>
        <dbReference type="EMBL" id="BBD73519.1"/>
    </source>
</evidence>
<dbReference type="Proteomes" id="UP000616143">
    <property type="component" value="Unassembled WGS sequence"/>
</dbReference>
<accession>A0A348B5R7</accession>
<dbReference type="InterPro" id="IPR003847">
    <property type="entry name" value="Put_antitoxin"/>
</dbReference>
<evidence type="ECO:0000256" key="1">
    <source>
        <dbReference type="ARBA" id="ARBA00022649"/>
    </source>
</evidence>
<name>A0A348B5R7_9CREN</name>
<dbReference type="AlphaFoldDB" id="A0A348B5R7"/>
<reference evidence="3" key="4">
    <citation type="submission" date="2020-09" db="EMBL/GenBank/DDBJ databases">
        <authorList>
            <person name="Sun Q."/>
            <person name="Ohkuma M."/>
        </authorList>
    </citation>
    <scope>NUCLEOTIDE SEQUENCE</scope>
    <source>
        <strain evidence="3">JCM 31740</strain>
    </source>
</reference>